<feature type="domain" description="Methyltransferase type 11" evidence="3">
    <location>
        <begin position="50"/>
        <end position="107"/>
    </location>
</feature>
<protein>
    <submittedName>
        <fullName evidence="4">Methyltransferase domain protein</fullName>
    </submittedName>
</protein>
<dbReference type="Proteomes" id="UP001331761">
    <property type="component" value="Unassembled WGS sequence"/>
</dbReference>
<keyword evidence="5" id="KW-1185">Reference proteome</keyword>
<dbReference type="GO" id="GO:0000049">
    <property type="term" value="F:tRNA binding"/>
    <property type="evidence" value="ECO:0007669"/>
    <property type="project" value="TreeGrafter"/>
</dbReference>
<dbReference type="InterPro" id="IPR013216">
    <property type="entry name" value="Methyltransf_11"/>
</dbReference>
<dbReference type="PANTHER" id="PTHR13069">
    <property type="entry name" value="ALKYLATED DNA REPAIR PROTEIN ALKB HOMOLOG 8"/>
    <property type="match status" value="1"/>
</dbReference>
<dbReference type="GO" id="GO:0005737">
    <property type="term" value="C:cytoplasm"/>
    <property type="evidence" value="ECO:0007669"/>
    <property type="project" value="TreeGrafter"/>
</dbReference>
<dbReference type="GO" id="GO:0030488">
    <property type="term" value="P:tRNA methylation"/>
    <property type="evidence" value="ECO:0007669"/>
    <property type="project" value="TreeGrafter"/>
</dbReference>
<dbReference type="PANTHER" id="PTHR13069:SF34">
    <property type="entry name" value="METHYLTRANSFERASE TYPE 11 DOMAIN-CONTAINING PROTEIN"/>
    <property type="match status" value="1"/>
</dbReference>
<dbReference type="InterPro" id="IPR051422">
    <property type="entry name" value="AlkB_tRNA_MeTrf/Diox"/>
</dbReference>
<keyword evidence="2" id="KW-0808">Transferase</keyword>
<comment type="caution">
    <text evidence="4">The sequence shown here is derived from an EMBL/GenBank/DDBJ whole genome shotgun (WGS) entry which is preliminary data.</text>
</comment>
<name>A0AAN8IM32_TRICO</name>
<accession>A0AAN8IM32</accession>
<organism evidence="4 5">
    <name type="scientific">Trichostrongylus colubriformis</name>
    <name type="common">Black scour worm</name>
    <dbReference type="NCBI Taxonomy" id="6319"/>
    <lineage>
        <taxon>Eukaryota</taxon>
        <taxon>Metazoa</taxon>
        <taxon>Ecdysozoa</taxon>
        <taxon>Nematoda</taxon>
        <taxon>Chromadorea</taxon>
        <taxon>Rhabditida</taxon>
        <taxon>Rhabditina</taxon>
        <taxon>Rhabditomorpha</taxon>
        <taxon>Strongyloidea</taxon>
        <taxon>Trichostrongylidae</taxon>
        <taxon>Trichostrongylus</taxon>
    </lineage>
</organism>
<evidence type="ECO:0000256" key="1">
    <source>
        <dbReference type="ARBA" id="ARBA00022603"/>
    </source>
</evidence>
<feature type="non-terminal residue" evidence="4">
    <location>
        <position position="108"/>
    </location>
</feature>
<dbReference type="GO" id="GO:0005634">
    <property type="term" value="C:nucleus"/>
    <property type="evidence" value="ECO:0007669"/>
    <property type="project" value="TreeGrafter"/>
</dbReference>
<dbReference type="Gene3D" id="3.40.50.150">
    <property type="entry name" value="Vaccinia Virus protein VP39"/>
    <property type="match status" value="1"/>
</dbReference>
<dbReference type="InterPro" id="IPR029063">
    <property type="entry name" value="SAM-dependent_MTases_sf"/>
</dbReference>
<proteinExistence type="predicted"/>
<evidence type="ECO:0000259" key="3">
    <source>
        <dbReference type="Pfam" id="PF08241"/>
    </source>
</evidence>
<gene>
    <name evidence="4" type="ORF">GCK32_019921</name>
</gene>
<sequence>MSNAFENEYVHTVYSRLATYQKKDHRPSSPRIWPNVRKFLESQAPGSTVIDVGCGEAKYTCPTVLVLGVDTCADALIGRTHKTRDCLDLLLADALMLPFRDNVANAVL</sequence>
<dbReference type="GO" id="GO:0002098">
    <property type="term" value="P:tRNA wobble uridine modification"/>
    <property type="evidence" value="ECO:0007669"/>
    <property type="project" value="TreeGrafter"/>
</dbReference>
<dbReference type="SUPFAM" id="SSF53335">
    <property type="entry name" value="S-adenosyl-L-methionine-dependent methyltransferases"/>
    <property type="match status" value="1"/>
</dbReference>
<evidence type="ECO:0000256" key="2">
    <source>
        <dbReference type="ARBA" id="ARBA00022679"/>
    </source>
</evidence>
<evidence type="ECO:0000313" key="4">
    <source>
        <dbReference type="EMBL" id="KAK5974327.1"/>
    </source>
</evidence>
<reference evidence="4 5" key="1">
    <citation type="submission" date="2019-10" db="EMBL/GenBank/DDBJ databases">
        <title>Assembly and Annotation for the nematode Trichostrongylus colubriformis.</title>
        <authorList>
            <person name="Martin J."/>
        </authorList>
    </citation>
    <scope>NUCLEOTIDE SEQUENCE [LARGE SCALE GENOMIC DNA]</scope>
    <source>
        <strain evidence="4">G859</strain>
        <tissue evidence="4">Whole worm</tissue>
    </source>
</reference>
<evidence type="ECO:0000313" key="5">
    <source>
        <dbReference type="Proteomes" id="UP001331761"/>
    </source>
</evidence>
<dbReference type="Pfam" id="PF08241">
    <property type="entry name" value="Methyltransf_11"/>
    <property type="match status" value="1"/>
</dbReference>
<dbReference type="EMBL" id="WIXE01014404">
    <property type="protein sequence ID" value="KAK5974327.1"/>
    <property type="molecule type" value="Genomic_DNA"/>
</dbReference>
<dbReference type="AlphaFoldDB" id="A0AAN8IM32"/>
<dbReference type="GO" id="GO:0008757">
    <property type="term" value="F:S-adenosylmethionine-dependent methyltransferase activity"/>
    <property type="evidence" value="ECO:0007669"/>
    <property type="project" value="InterPro"/>
</dbReference>
<keyword evidence="1 4" id="KW-0489">Methyltransferase</keyword>
<dbReference type="GO" id="GO:0106335">
    <property type="term" value="F:tRNA (5-carboxymethyluridine(34)-5-O)-methyltransferase activity"/>
    <property type="evidence" value="ECO:0007669"/>
    <property type="project" value="TreeGrafter"/>
</dbReference>